<dbReference type="Proteomes" id="UP001607302">
    <property type="component" value="Unassembled WGS sequence"/>
</dbReference>
<comment type="caution">
    <text evidence="1">The sequence shown here is derived from an EMBL/GenBank/DDBJ whole genome shotgun (WGS) entry which is preliminary data.</text>
</comment>
<name>A0ABD2A6L3_VESSQ</name>
<organism evidence="1 2">
    <name type="scientific">Vespula squamosa</name>
    <name type="common">Southern yellow jacket</name>
    <name type="synonym">Wasp</name>
    <dbReference type="NCBI Taxonomy" id="30214"/>
    <lineage>
        <taxon>Eukaryota</taxon>
        <taxon>Metazoa</taxon>
        <taxon>Ecdysozoa</taxon>
        <taxon>Arthropoda</taxon>
        <taxon>Hexapoda</taxon>
        <taxon>Insecta</taxon>
        <taxon>Pterygota</taxon>
        <taxon>Neoptera</taxon>
        <taxon>Endopterygota</taxon>
        <taxon>Hymenoptera</taxon>
        <taxon>Apocrita</taxon>
        <taxon>Aculeata</taxon>
        <taxon>Vespoidea</taxon>
        <taxon>Vespidae</taxon>
        <taxon>Vespinae</taxon>
        <taxon>Vespula</taxon>
    </lineage>
</organism>
<reference evidence="1 2" key="1">
    <citation type="journal article" date="2024" name="Ann. Entomol. Soc. Am.">
        <title>Genomic analyses of the southern and eastern yellowjacket wasps (Hymenoptera: Vespidae) reveal evolutionary signatures of social life.</title>
        <authorList>
            <person name="Catto M.A."/>
            <person name="Caine P.B."/>
            <person name="Orr S.E."/>
            <person name="Hunt B.G."/>
            <person name="Goodisman M.A.D."/>
        </authorList>
    </citation>
    <scope>NUCLEOTIDE SEQUENCE [LARGE SCALE GENOMIC DNA]</scope>
    <source>
        <strain evidence="1">233</strain>
        <tissue evidence="1">Head and thorax</tissue>
    </source>
</reference>
<sequence length="100" mass="12130">MKLRNRVTYDDFATTRVSPVRPKTERRRRKKEKDKERWGCILARKRVLTVSLFHLRETLSGRPRRVIYRLTMPGRLVLLCTVKVYFTNMPIEYTFTEINR</sequence>
<keyword evidence="2" id="KW-1185">Reference proteome</keyword>
<protein>
    <submittedName>
        <fullName evidence="1">Uncharacterized protein</fullName>
    </submittedName>
</protein>
<evidence type="ECO:0000313" key="1">
    <source>
        <dbReference type="EMBL" id="KAL2716258.1"/>
    </source>
</evidence>
<evidence type="ECO:0000313" key="2">
    <source>
        <dbReference type="Proteomes" id="UP001607302"/>
    </source>
</evidence>
<proteinExistence type="predicted"/>
<gene>
    <name evidence="1" type="ORF">V1478_013934</name>
</gene>
<dbReference type="AlphaFoldDB" id="A0ABD2A6L3"/>
<accession>A0ABD2A6L3</accession>
<dbReference type="EMBL" id="JAUDFV010000154">
    <property type="protein sequence ID" value="KAL2716258.1"/>
    <property type="molecule type" value="Genomic_DNA"/>
</dbReference>